<dbReference type="EMBL" id="ADNV01000070">
    <property type="protein sequence ID" value="EFG79507.1"/>
    <property type="molecule type" value="Genomic_DNA"/>
</dbReference>
<evidence type="ECO:0000313" key="4">
    <source>
        <dbReference type="Proteomes" id="UP000003653"/>
    </source>
</evidence>
<accession>D5P351</accession>
<dbReference type="Pfam" id="PF05305">
    <property type="entry name" value="DUF732"/>
    <property type="match status" value="1"/>
</dbReference>
<name>D5P351_9MYCO</name>
<dbReference type="HOGENOM" id="CLU_135573_3_1_11"/>
<keyword evidence="1" id="KW-0472">Membrane</keyword>
<dbReference type="eggNOG" id="ENOG5032JRP">
    <property type="taxonomic scope" value="Bacteria"/>
</dbReference>
<feature type="transmembrane region" description="Helical" evidence="1">
    <location>
        <begin position="100"/>
        <end position="120"/>
    </location>
</feature>
<feature type="domain" description="DUF732" evidence="2">
    <location>
        <begin position="46"/>
        <end position="113"/>
    </location>
</feature>
<dbReference type="AlphaFoldDB" id="D5P351"/>
<dbReference type="InterPro" id="IPR007969">
    <property type="entry name" value="DUF732"/>
</dbReference>
<keyword evidence="1" id="KW-0812">Transmembrane</keyword>
<dbReference type="Proteomes" id="UP000003653">
    <property type="component" value="Unassembled WGS sequence"/>
</dbReference>
<sequence>MARVVTVISLRRAEWALLRVLGVSACVAGLAAPLAAPVRADMRGNAFLMALTNAGVSYPHPAGALALGQSVCPMLVEPGQSFDSVAAEMEQRSGLGYESAGLFTIVAVANFCPAVIAPLLQNRLTAY</sequence>
<evidence type="ECO:0000259" key="2">
    <source>
        <dbReference type="Pfam" id="PF05305"/>
    </source>
</evidence>
<protein>
    <recommendedName>
        <fullName evidence="2">DUF732 domain-containing protein</fullName>
    </recommendedName>
</protein>
<evidence type="ECO:0000313" key="3">
    <source>
        <dbReference type="EMBL" id="EFG79507.1"/>
    </source>
</evidence>
<feature type="transmembrane region" description="Helical" evidence="1">
    <location>
        <begin position="16"/>
        <end position="36"/>
    </location>
</feature>
<keyword evidence="4" id="KW-1185">Reference proteome</keyword>
<organism evidence="3 4">
    <name type="scientific">Mycobacterium parascrofulaceum ATCC BAA-614</name>
    <dbReference type="NCBI Taxonomy" id="525368"/>
    <lineage>
        <taxon>Bacteria</taxon>
        <taxon>Bacillati</taxon>
        <taxon>Actinomycetota</taxon>
        <taxon>Actinomycetes</taxon>
        <taxon>Mycobacteriales</taxon>
        <taxon>Mycobacteriaceae</taxon>
        <taxon>Mycobacterium</taxon>
        <taxon>Mycobacterium simiae complex</taxon>
    </lineage>
</organism>
<reference evidence="3 4" key="1">
    <citation type="submission" date="2010-04" db="EMBL/GenBank/DDBJ databases">
        <authorList>
            <person name="Muzny D."/>
            <person name="Qin X."/>
            <person name="Deng J."/>
            <person name="Jiang H."/>
            <person name="Liu Y."/>
            <person name="Qu J."/>
            <person name="Song X.-Z."/>
            <person name="Zhang L."/>
            <person name="Thornton R."/>
            <person name="Coyle M."/>
            <person name="Francisco L."/>
            <person name="Jackson L."/>
            <person name="Javaid M."/>
            <person name="Korchina V."/>
            <person name="Kovar C."/>
            <person name="Mata R."/>
            <person name="Mathew T."/>
            <person name="Ngo R."/>
            <person name="Nguyen L."/>
            <person name="Nguyen N."/>
            <person name="Okwuonu G."/>
            <person name="Ongeri F."/>
            <person name="Pham C."/>
            <person name="Simmons D."/>
            <person name="Wilczek-Boney K."/>
            <person name="Hale W."/>
            <person name="Jakkamsetti A."/>
            <person name="Pham P."/>
            <person name="Ruth R."/>
            <person name="San Lucas F."/>
            <person name="Warren J."/>
            <person name="Zhang J."/>
            <person name="Zhao Z."/>
            <person name="Zhou C."/>
            <person name="Zhu D."/>
            <person name="Lee S."/>
            <person name="Bess C."/>
            <person name="Blankenburg K."/>
            <person name="Forbes L."/>
            <person name="Fu Q."/>
            <person name="Gubbala S."/>
            <person name="Hirani K."/>
            <person name="Jayaseelan J.C."/>
            <person name="Lara F."/>
            <person name="Munidasa M."/>
            <person name="Palculict T."/>
            <person name="Patil S."/>
            <person name="Pu L.-L."/>
            <person name="Saada N."/>
            <person name="Tang L."/>
            <person name="Weissenberger G."/>
            <person name="Zhu Y."/>
            <person name="Hemphill L."/>
            <person name="Shang Y."/>
            <person name="Youmans B."/>
            <person name="Ayvaz T."/>
            <person name="Ross M."/>
            <person name="Santibanez J."/>
            <person name="Aqrawi P."/>
            <person name="Gross S."/>
            <person name="Joshi V."/>
            <person name="Fowler G."/>
            <person name="Nazareth L."/>
            <person name="Reid J."/>
            <person name="Worley K."/>
            <person name="Petrosino J."/>
            <person name="Highlander S."/>
            <person name="Gibbs R."/>
        </authorList>
    </citation>
    <scope>NUCLEOTIDE SEQUENCE [LARGE SCALE GENOMIC DNA]</scope>
    <source>
        <strain evidence="3 4">ATCC BAA-614</strain>
    </source>
</reference>
<comment type="caution">
    <text evidence="3">The sequence shown here is derived from an EMBL/GenBank/DDBJ whole genome shotgun (WGS) entry which is preliminary data.</text>
</comment>
<evidence type="ECO:0000256" key="1">
    <source>
        <dbReference type="SAM" id="Phobius"/>
    </source>
</evidence>
<gene>
    <name evidence="3" type="ORF">HMPREF0591_0598</name>
</gene>
<keyword evidence="1" id="KW-1133">Transmembrane helix</keyword>
<proteinExistence type="predicted"/>